<evidence type="ECO:0000313" key="2">
    <source>
        <dbReference type="EMBL" id="GAA1913940.1"/>
    </source>
</evidence>
<dbReference type="Pfam" id="PF04149">
    <property type="entry name" value="DUF397"/>
    <property type="match status" value="1"/>
</dbReference>
<sequence>MRYGLPNERWRKSSYSNGGSGNCVETQLTEDGLIAIGDSKDRSQGALVVPAGGWKVFIASLKAGAHTTWHVA</sequence>
<gene>
    <name evidence="2" type="ORF">GCM10009716_24290</name>
</gene>
<name>A0ABP5AH21_9ACTN</name>
<keyword evidence="3" id="KW-1185">Reference proteome</keyword>
<proteinExistence type="predicted"/>
<protein>
    <submittedName>
        <fullName evidence="2">DUF397 domain-containing protein</fullName>
    </submittedName>
</protein>
<evidence type="ECO:0000313" key="3">
    <source>
        <dbReference type="Proteomes" id="UP001501303"/>
    </source>
</evidence>
<organism evidence="2 3">
    <name type="scientific">Streptomyces sodiiphilus</name>
    <dbReference type="NCBI Taxonomy" id="226217"/>
    <lineage>
        <taxon>Bacteria</taxon>
        <taxon>Bacillati</taxon>
        <taxon>Actinomycetota</taxon>
        <taxon>Actinomycetes</taxon>
        <taxon>Kitasatosporales</taxon>
        <taxon>Streptomycetaceae</taxon>
        <taxon>Streptomyces</taxon>
    </lineage>
</organism>
<dbReference type="Proteomes" id="UP001501303">
    <property type="component" value="Unassembled WGS sequence"/>
</dbReference>
<comment type="caution">
    <text evidence="2">The sequence shown here is derived from an EMBL/GenBank/DDBJ whole genome shotgun (WGS) entry which is preliminary data.</text>
</comment>
<evidence type="ECO:0000259" key="1">
    <source>
        <dbReference type="Pfam" id="PF04149"/>
    </source>
</evidence>
<dbReference type="InterPro" id="IPR007278">
    <property type="entry name" value="DUF397"/>
</dbReference>
<accession>A0ABP5AH21</accession>
<reference evidence="3" key="1">
    <citation type="journal article" date="2019" name="Int. J. Syst. Evol. Microbiol.">
        <title>The Global Catalogue of Microorganisms (GCM) 10K type strain sequencing project: providing services to taxonomists for standard genome sequencing and annotation.</title>
        <authorList>
            <consortium name="The Broad Institute Genomics Platform"/>
            <consortium name="The Broad Institute Genome Sequencing Center for Infectious Disease"/>
            <person name="Wu L."/>
            <person name="Ma J."/>
        </authorList>
    </citation>
    <scope>NUCLEOTIDE SEQUENCE [LARGE SCALE GENOMIC DNA]</scope>
    <source>
        <strain evidence="3">JCM 13581</strain>
    </source>
</reference>
<feature type="domain" description="DUF397" evidence="1">
    <location>
        <begin position="9"/>
        <end position="62"/>
    </location>
</feature>
<dbReference type="EMBL" id="BAAAMJ010000026">
    <property type="protein sequence ID" value="GAA1913940.1"/>
    <property type="molecule type" value="Genomic_DNA"/>
</dbReference>
<dbReference type="RefSeq" id="WP_344261429.1">
    <property type="nucleotide sequence ID" value="NZ_BAAAMJ010000026.1"/>
</dbReference>